<dbReference type="InterPro" id="IPR012902">
    <property type="entry name" value="N_methyl_site"/>
</dbReference>
<dbReference type="SUPFAM" id="SSF54523">
    <property type="entry name" value="Pili subunits"/>
    <property type="match status" value="1"/>
</dbReference>
<dbReference type="AlphaFoldDB" id="F2NGQ8"/>
<dbReference type="KEGG" id="dao:Desac_0800"/>
<reference evidence="3" key="2">
    <citation type="submission" date="2011-03" db="EMBL/GenBank/DDBJ databases">
        <title>The complete genome of Desulfobacca acetoxidans DSM 11109.</title>
        <authorList>
            <consortium name="US DOE Joint Genome Institute (JGI-PGF)"/>
            <person name="Lucas S."/>
            <person name="Copeland A."/>
            <person name="Lapidus A."/>
            <person name="Bruce D."/>
            <person name="Goodwin L."/>
            <person name="Pitluck S."/>
            <person name="Peters L."/>
            <person name="Kyrpides N."/>
            <person name="Mavromatis K."/>
            <person name="Ivanova N."/>
            <person name="Ovchinnikova G."/>
            <person name="Teshima H."/>
            <person name="Detter J.C."/>
            <person name="Han C."/>
            <person name="Land M."/>
            <person name="Hauser L."/>
            <person name="Markowitz V."/>
            <person name="Cheng J.-F."/>
            <person name="Hugenholtz P."/>
            <person name="Woyke T."/>
            <person name="Wu D."/>
            <person name="Spring S."/>
            <person name="Schueler E."/>
            <person name="Brambilla E."/>
            <person name="Klenk H.-P."/>
            <person name="Eisen J.A."/>
        </authorList>
    </citation>
    <scope>NUCLEOTIDE SEQUENCE [LARGE SCALE GENOMIC DNA]</scope>
    <source>
        <strain evidence="3">ATCC 700848 / DSM 11109 / ASRB2</strain>
    </source>
</reference>
<dbReference type="Pfam" id="PF07963">
    <property type="entry name" value="N_methyl"/>
    <property type="match status" value="1"/>
</dbReference>
<dbReference type="InterPro" id="IPR045584">
    <property type="entry name" value="Pilin-like"/>
</dbReference>
<sequence>MARTRNNALGFTLLELVVALTLTSLVVLVIYSSFNITLKGMQRGWATAEFFQELRVGQVILERSISSAVLGSVGRRLYFHGTSREMRFFTVVPLEASNLGGVYHWRILVGQGEQGRKVLAVEQTKNVNWRRDQEGVEVRQIIFRNLTSAHITYGRGENPSATWDAKTQGMLPSWVKIILTFKGHQPMILVIPIYVAEN</sequence>
<keyword evidence="1" id="KW-0812">Transmembrane</keyword>
<proteinExistence type="predicted"/>
<feature type="transmembrane region" description="Helical" evidence="1">
    <location>
        <begin position="12"/>
        <end position="34"/>
    </location>
</feature>
<dbReference type="RefSeq" id="WP_013705792.1">
    <property type="nucleotide sequence ID" value="NC_015388.1"/>
</dbReference>
<dbReference type="STRING" id="880072.Desac_0800"/>
<evidence type="ECO:0000256" key="1">
    <source>
        <dbReference type="SAM" id="Phobius"/>
    </source>
</evidence>
<evidence type="ECO:0000313" key="2">
    <source>
        <dbReference type="EMBL" id="AEB08679.1"/>
    </source>
</evidence>
<keyword evidence="3" id="KW-1185">Reference proteome</keyword>
<dbReference type="HOGENOM" id="CLU_1376211_0_0_7"/>
<protein>
    <recommendedName>
        <fullName evidence="4">Prepilin-type N-terminal cleavage/methylation domain-containing protein</fullName>
    </recommendedName>
</protein>
<evidence type="ECO:0000313" key="3">
    <source>
        <dbReference type="Proteomes" id="UP000000483"/>
    </source>
</evidence>
<keyword evidence="1" id="KW-1133">Transmembrane helix</keyword>
<accession>F2NGQ8</accession>
<dbReference type="Proteomes" id="UP000000483">
    <property type="component" value="Chromosome"/>
</dbReference>
<dbReference type="EMBL" id="CP002629">
    <property type="protein sequence ID" value="AEB08679.1"/>
    <property type="molecule type" value="Genomic_DNA"/>
</dbReference>
<dbReference type="eggNOG" id="COG4795">
    <property type="taxonomic scope" value="Bacteria"/>
</dbReference>
<organism evidence="2 3">
    <name type="scientific">Desulfobacca acetoxidans (strain ATCC 700848 / DSM 11109 / ASRB2)</name>
    <dbReference type="NCBI Taxonomy" id="880072"/>
    <lineage>
        <taxon>Bacteria</taxon>
        <taxon>Pseudomonadati</taxon>
        <taxon>Thermodesulfobacteriota</taxon>
        <taxon>Desulfobaccia</taxon>
        <taxon>Desulfobaccales</taxon>
        <taxon>Desulfobaccaceae</taxon>
        <taxon>Desulfobacca</taxon>
    </lineage>
</organism>
<evidence type="ECO:0008006" key="4">
    <source>
        <dbReference type="Google" id="ProtNLM"/>
    </source>
</evidence>
<reference evidence="2 3" key="1">
    <citation type="journal article" date="2011" name="Stand. Genomic Sci.">
        <title>Complete genome sequence of the acetate-degrading sulfate reducer Desulfobacca acetoxidans type strain (ASRB2).</title>
        <authorList>
            <person name="Goker M."/>
            <person name="Teshima H."/>
            <person name="Lapidus A."/>
            <person name="Nolan M."/>
            <person name="Lucas S."/>
            <person name="Hammon N."/>
            <person name="Deshpande S."/>
            <person name="Cheng J.F."/>
            <person name="Tapia R."/>
            <person name="Han C."/>
            <person name="Goodwin L."/>
            <person name="Pitluck S."/>
            <person name="Huntemann M."/>
            <person name="Liolios K."/>
            <person name="Ivanova N."/>
            <person name="Pagani I."/>
            <person name="Mavromatis K."/>
            <person name="Ovchinikova G."/>
            <person name="Pati A."/>
            <person name="Chen A."/>
            <person name="Palaniappan K."/>
            <person name="Land M."/>
            <person name="Hauser L."/>
            <person name="Brambilla E.M."/>
            <person name="Rohde M."/>
            <person name="Spring S."/>
            <person name="Detter J.C."/>
            <person name="Woyke T."/>
            <person name="Bristow J."/>
            <person name="Eisen J.A."/>
            <person name="Markowitz V."/>
            <person name="Hugenholtz P."/>
            <person name="Kyrpides N.C."/>
            <person name="Klenk H.P."/>
        </authorList>
    </citation>
    <scope>NUCLEOTIDE SEQUENCE [LARGE SCALE GENOMIC DNA]</scope>
    <source>
        <strain evidence="3">ATCC 700848 / DSM 11109 / ASRB2</strain>
    </source>
</reference>
<keyword evidence="1" id="KW-0472">Membrane</keyword>
<gene>
    <name evidence="2" type="ordered locus">Desac_0800</name>
</gene>
<name>F2NGQ8_DESAR</name>